<evidence type="ECO:0000313" key="2">
    <source>
        <dbReference type="EMBL" id="CAH1245815.1"/>
    </source>
</evidence>
<organism evidence="2 3">
    <name type="scientific">Branchiostoma lanceolatum</name>
    <name type="common">Common lancelet</name>
    <name type="synonym">Amphioxus lanceolatum</name>
    <dbReference type="NCBI Taxonomy" id="7740"/>
    <lineage>
        <taxon>Eukaryota</taxon>
        <taxon>Metazoa</taxon>
        <taxon>Chordata</taxon>
        <taxon>Cephalochordata</taxon>
        <taxon>Leptocardii</taxon>
        <taxon>Amphioxiformes</taxon>
        <taxon>Branchiostomatidae</taxon>
        <taxon>Branchiostoma</taxon>
    </lineage>
</organism>
<dbReference type="EMBL" id="OV696699">
    <property type="protein sequence ID" value="CAH1245815.1"/>
    <property type="molecule type" value="Genomic_DNA"/>
</dbReference>
<reference evidence="2" key="1">
    <citation type="submission" date="2022-01" db="EMBL/GenBank/DDBJ databases">
        <authorList>
            <person name="Braso-Vives M."/>
        </authorList>
    </citation>
    <scope>NUCLEOTIDE SEQUENCE</scope>
</reference>
<keyword evidence="3" id="KW-1185">Reference proteome</keyword>
<feature type="region of interest" description="Disordered" evidence="1">
    <location>
        <begin position="115"/>
        <end position="145"/>
    </location>
</feature>
<gene>
    <name evidence="2" type="primary">Hypp7555</name>
    <name evidence="2" type="ORF">BLAG_LOCUS8031</name>
</gene>
<sequence length="230" mass="24693">MIVRLYDSILSSSTDPRPPDKRPRAPVRTCRWRVGRSCRRDVPPRRPAMFAERARGASWRFDGTNSCDRGGQVGHGPLPLASRPLHSTTLAETGSPHRPFITRPFRACCRRDAAAGHAPHGPINRPGPPDSRTGGGGSRVRRDGPCESALSQIHSFDSAVNQGRKAASRGTAVGCVYPSGFRRVAAAQGPSGRAHGQQTTGKPLSYSPAFLLLKALTAGRPRESFGRNSA</sequence>
<evidence type="ECO:0000313" key="3">
    <source>
        <dbReference type="Proteomes" id="UP000838412"/>
    </source>
</evidence>
<dbReference type="AlphaFoldDB" id="A0A8J9Z1D7"/>
<proteinExistence type="predicted"/>
<evidence type="ECO:0000256" key="1">
    <source>
        <dbReference type="SAM" id="MobiDB-lite"/>
    </source>
</evidence>
<protein>
    <submittedName>
        <fullName evidence="2">Hypp7555 protein</fullName>
    </submittedName>
</protein>
<dbReference type="Proteomes" id="UP000838412">
    <property type="component" value="Chromosome 14"/>
</dbReference>
<accession>A0A8J9Z1D7</accession>
<name>A0A8J9Z1D7_BRALA</name>